<dbReference type="InterPro" id="IPR017853">
    <property type="entry name" value="GH"/>
</dbReference>
<sequence>MQHAPPTMEEQLILKAVKEECPWDSLPKRLQATLSSKEEWHRRIIEHCIKKRLQWNTCFARKVCRESEYYEDMMRYLRKNLALFPYHLAEYVCRVMRISPFRYYCDMIFEVMKNEQPYDSIPNFSAADALRLTGIGRNEFIDIMNKCRSKKIMWKLNKSIAKELLPIQPVDFVIEPWWGVCLVNFTLEEFKKLSEEEMATIDKVCKEEGNSFILFDPDIVKGLFKRGLVYFDVPVYPDDRFKVSRLEGFVSNREQSYEDPIEELLYAVFVVSSENATVAELATTLQADLLQLQAAASFACRLGWAVKVIDPASILQDASIPGSPRTLSDENASRATLSSANMFIDGDAAQQGDVSGTENYGPSSSHARVAFVVDANITSYLMMGSVSPGLKSHAVTLYEAGKLDHASIADLCKDLSTLEGTKFEGELQEFANHAFSLRCVLECLQSGGVATDVKAEEVCNKMGIYASSNDEATLIADITLTDKPGNSDIKEPGLDKDESTSSVMHLEGSVLTESASGSNDDGIFSATSSEDKNFSSDISESDPNSQNDEKMILVEGPNTGRDPLRRRKKYRVDILRCESLASLAPATLDRLYHRDYDIVVSMVPLPPSSILPGPTGPINFGPPSYSSMTPWMKLVLYSTIASGPLSIVLMKGQCLRLLPAPLAGCEKALIWSWDGSTIGGLGGKFEGNLVKGSILLHCLNSLLKYSAVLVQPLSRYDLDESGRIMTMDIPLPLNNSDGSIARIGKELGLCEEESLKLNSLLTDLANKIELWTVGYIRLLKLFKERESGHFSADVEKYEWVPLSVEFGMPLFSPKLCNNICKRVVSSQLLQTDSLSEHHEAMQSLRKKLRDVCAEYQATGPAAKLLYQKEQPKEPPRQLMNYASGRWNPLVDPSSPISRASSEHQRLKLTNRHRCRTEVLSFDGSILRSYALTPVYEAATRPIEEAPHVSSVKVEPDEANSREASTRVEVVEEIIMYDARGDSVKHRTASVYGQRAQERVLEEEAPEVSEATPSLKIFPGQAFPLGVSEVDNGINFAIFSQHATAVTLCLSLPERLDGGMMELALDPHVNKTGDIWHICIEDLPRSNALYGYRIDGPRGWHQGHRFDSSIVLIDPYAKLVEGRRYFGDFSNKFSRFLGSYDFDSLPFDWGENYELPNIPENDLVIYEMNVRAYTMDESSGLDPKIRGSYLGVIEKIPHLLELGINAVELLPVFEFDELEFQRFPNPRDHMINTWGYSTINFFAPMSRYASDGGGPFNASREFKEMVKALHGAGIEVILDVVYNHTNEVDDANPYPTSFRGVDNKVYYMLDMNNNGQLLNFSGCGNTLNCNHPVVMELIIDSLRHWVTEYHVDGFRFDLASVLCRGTDGSPLNAPPLIRAIAKDAVLSRCKIISEPWDCGGLYLVGRFPNWDRWAEWNGKYRDDIRRFIKGDSGMKGSFATRVAGSADLYKMNKRKPYHSVNFVIAHDGFTLYDLVSYNFKHNDANGEGGNDGTNDNFSWNCGFEVNLQQRCNFVCAYKQGTPMMLMGDEYGHTRYGNNNSYGHDTIINHFQWEQLDARRSNHFRFFSEAIKFRRTHHLFRQENFLNKDNVTWHEDNWDNYDSKFLAFTLHDHNGADIYLAFNAHDYFVRVSIARPPGKRSWFRVVDTSIESPDDFVPDGAPGIRSTYNVAPYSSILLEAK</sequence>
<accession>A0A5N6RKK2</accession>
<dbReference type="CDD" id="cd02856">
    <property type="entry name" value="E_set_GDE_Isoamylase_N"/>
    <property type="match status" value="1"/>
</dbReference>
<dbReference type="Pfam" id="PF14647">
    <property type="entry name" value="FAM91_N"/>
    <property type="match status" value="1"/>
</dbReference>
<evidence type="ECO:0000256" key="6">
    <source>
        <dbReference type="ARBA" id="ARBA00022801"/>
    </source>
</evidence>
<comment type="catalytic activity">
    <reaction evidence="8">
        <text>Hydrolysis of (1-&gt;6)-alpha-D-glucosidic branch linkages in glycogen, amylopectin and their beta-limit dextrins.</text>
        <dbReference type="EC" id="3.2.1.68"/>
    </reaction>
</comment>
<dbReference type="InterPro" id="IPR044505">
    <property type="entry name" value="GlgX_Isoamylase_N_E_set"/>
</dbReference>
<dbReference type="Proteomes" id="UP000327013">
    <property type="component" value="Chromosome 7"/>
</dbReference>
<dbReference type="GO" id="GO:0009507">
    <property type="term" value="C:chloroplast"/>
    <property type="evidence" value="ECO:0007669"/>
    <property type="project" value="UniProtKB-SubCell"/>
</dbReference>
<evidence type="ECO:0000256" key="9">
    <source>
        <dbReference type="ARBA" id="ARBA00066531"/>
    </source>
</evidence>
<evidence type="ECO:0000256" key="5">
    <source>
        <dbReference type="ARBA" id="ARBA00022640"/>
    </source>
</evidence>
<dbReference type="Pfam" id="PF00128">
    <property type="entry name" value="Alpha-amylase"/>
    <property type="match status" value="1"/>
</dbReference>
<evidence type="ECO:0000256" key="1">
    <source>
        <dbReference type="ARBA" id="ARBA00004229"/>
    </source>
</evidence>
<dbReference type="InterPro" id="IPR014756">
    <property type="entry name" value="Ig_E-set"/>
</dbReference>
<evidence type="ECO:0000256" key="10">
    <source>
        <dbReference type="SAM" id="MobiDB-lite"/>
    </source>
</evidence>
<dbReference type="FunFam" id="3.20.20.80:FF:000054">
    <property type="entry name" value="Glycogen debranching enzyme"/>
    <property type="match status" value="1"/>
</dbReference>
<dbReference type="Pfam" id="PF21156">
    <property type="entry name" value="ISOA1-3_C"/>
    <property type="match status" value="1"/>
</dbReference>
<dbReference type="PROSITE" id="PS50890">
    <property type="entry name" value="PUA"/>
    <property type="match status" value="1"/>
</dbReference>
<feature type="compositionally biased region" description="Polar residues" evidence="10">
    <location>
        <begin position="535"/>
        <end position="546"/>
    </location>
</feature>
<dbReference type="Gene3D" id="3.20.20.80">
    <property type="entry name" value="Glycosidases"/>
    <property type="match status" value="1"/>
</dbReference>
<dbReference type="Pfam" id="PF02922">
    <property type="entry name" value="CBM_48"/>
    <property type="match status" value="1"/>
</dbReference>
<comment type="similarity">
    <text evidence="3">Belongs to the FAM91 family.</text>
</comment>
<feature type="region of interest" description="Disordered" evidence="10">
    <location>
        <begin position="510"/>
        <end position="548"/>
    </location>
</feature>
<feature type="domain" description="Glycosyl hydrolase family 13 catalytic" evidence="11">
    <location>
        <begin position="1166"/>
        <end position="1572"/>
    </location>
</feature>
<keyword evidence="4" id="KW-0150">Chloroplast</keyword>
<dbReference type="InterPro" id="IPR028091">
    <property type="entry name" value="FAM91_N_dom"/>
</dbReference>
<evidence type="ECO:0000256" key="2">
    <source>
        <dbReference type="ARBA" id="ARBA00008061"/>
    </source>
</evidence>
<evidence type="ECO:0000256" key="7">
    <source>
        <dbReference type="ARBA" id="ARBA00022946"/>
    </source>
</evidence>
<dbReference type="InterPro" id="IPR028097">
    <property type="entry name" value="FAM91_C_dom"/>
</dbReference>
<evidence type="ECO:0000256" key="4">
    <source>
        <dbReference type="ARBA" id="ARBA00022528"/>
    </source>
</evidence>
<dbReference type="InterPro" id="IPR048650">
    <property type="entry name" value="ISOA1-3-like_C"/>
</dbReference>
<evidence type="ECO:0000313" key="13">
    <source>
        <dbReference type="Proteomes" id="UP000327013"/>
    </source>
</evidence>
<dbReference type="SUPFAM" id="SSF81296">
    <property type="entry name" value="E set domains"/>
    <property type="match status" value="1"/>
</dbReference>
<dbReference type="Gene3D" id="2.60.40.1180">
    <property type="entry name" value="Golgi alpha-mannosidase II"/>
    <property type="match status" value="1"/>
</dbReference>
<dbReference type="SMART" id="SM00642">
    <property type="entry name" value="Aamy"/>
    <property type="match status" value="1"/>
</dbReference>
<dbReference type="InterPro" id="IPR013783">
    <property type="entry name" value="Ig-like_fold"/>
</dbReference>
<dbReference type="SUPFAM" id="SSF51445">
    <property type="entry name" value="(Trans)glycosidases"/>
    <property type="match status" value="1"/>
</dbReference>
<reference evidence="12 13" key="1">
    <citation type="submission" date="2019-06" db="EMBL/GenBank/DDBJ databases">
        <title>A chromosomal-level reference genome of Carpinus fangiana (Coryloideae, Betulaceae).</title>
        <authorList>
            <person name="Yang X."/>
            <person name="Wang Z."/>
            <person name="Zhang L."/>
            <person name="Hao G."/>
            <person name="Liu J."/>
            <person name="Yang Y."/>
        </authorList>
    </citation>
    <scope>NUCLEOTIDE SEQUENCE [LARGE SCALE GENOMIC DNA]</scope>
    <source>
        <strain evidence="12">Cfa_2016G</strain>
        <tissue evidence="12">Leaf</tissue>
    </source>
</reference>
<dbReference type="CDD" id="cd11326">
    <property type="entry name" value="AmyAc_Glg_debranch"/>
    <property type="match status" value="1"/>
</dbReference>
<dbReference type="InterPro" id="IPR039199">
    <property type="entry name" value="FAM91"/>
</dbReference>
<comment type="subcellular location">
    <subcellularLocation>
        <location evidence="1">Plastid</location>
        <location evidence="1">Chloroplast</location>
    </subcellularLocation>
</comment>
<name>A0A5N6RKK2_9ROSI</name>
<proteinExistence type="inferred from homology"/>
<organism evidence="12 13">
    <name type="scientific">Carpinus fangiana</name>
    <dbReference type="NCBI Taxonomy" id="176857"/>
    <lineage>
        <taxon>Eukaryota</taxon>
        <taxon>Viridiplantae</taxon>
        <taxon>Streptophyta</taxon>
        <taxon>Embryophyta</taxon>
        <taxon>Tracheophyta</taxon>
        <taxon>Spermatophyta</taxon>
        <taxon>Magnoliopsida</taxon>
        <taxon>eudicotyledons</taxon>
        <taxon>Gunneridae</taxon>
        <taxon>Pentapetalae</taxon>
        <taxon>rosids</taxon>
        <taxon>fabids</taxon>
        <taxon>Fagales</taxon>
        <taxon>Betulaceae</taxon>
        <taxon>Carpinus</taxon>
    </lineage>
</organism>
<keyword evidence="5" id="KW-0934">Plastid</keyword>
<evidence type="ECO:0000256" key="3">
    <source>
        <dbReference type="ARBA" id="ARBA00010319"/>
    </source>
</evidence>
<dbReference type="PANTHER" id="PTHR28441:SF2">
    <property type="entry name" value="PROTEIN FAM91A1"/>
    <property type="match status" value="1"/>
</dbReference>
<dbReference type="GO" id="GO:0019156">
    <property type="term" value="F:isoamylase activity"/>
    <property type="evidence" value="ECO:0007669"/>
    <property type="project" value="UniProtKB-EC"/>
</dbReference>
<gene>
    <name evidence="12" type="ORF">FH972_017894</name>
</gene>
<protein>
    <recommendedName>
        <fullName evidence="9">isoamylase</fullName>
        <ecNumber evidence="9">3.2.1.68</ecNumber>
    </recommendedName>
</protein>
<dbReference type="OrthoDB" id="275996at2759"/>
<evidence type="ECO:0000313" key="12">
    <source>
        <dbReference type="EMBL" id="KAE8099951.1"/>
    </source>
</evidence>
<dbReference type="GO" id="GO:0005975">
    <property type="term" value="P:carbohydrate metabolic process"/>
    <property type="evidence" value="ECO:0007669"/>
    <property type="project" value="InterPro"/>
</dbReference>
<dbReference type="Pfam" id="PF14648">
    <property type="entry name" value="FAM91_C"/>
    <property type="match status" value="2"/>
</dbReference>
<dbReference type="PANTHER" id="PTHR28441">
    <property type="entry name" value="PROTEIN FAM91A1"/>
    <property type="match status" value="1"/>
</dbReference>
<dbReference type="Gene3D" id="2.60.40.10">
    <property type="entry name" value="Immunoglobulins"/>
    <property type="match status" value="1"/>
</dbReference>
<dbReference type="EMBL" id="CM017327">
    <property type="protein sequence ID" value="KAE8099951.1"/>
    <property type="molecule type" value="Genomic_DNA"/>
</dbReference>
<dbReference type="EC" id="3.2.1.68" evidence="9"/>
<keyword evidence="7" id="KW-0809">Transit peptide</keyword>
<keyword evidence="13" id="KW-1185">Reference proteome</keyword>
<comment type="similarity">
    <text evidence="2">Belongs to the glycosyl hydrolase 13 family.</text>
</comment>
<dbReference type="InterPro" id="IPR013780">
    <property type="entry name" value="Glyco_hydro_b"/>
</dbReference>
<evidence type="ECO:0000259" key="11">
    <source>
        <dbReference type="SMART" id="SM00642"/>
    </source>
</evidence>
<keyword evidence="6" id="KW-0378">Hydrolase</keyword>
<dbReference type="SUPFAM" id="SSF51011">
    <property type="entry name" value="Glycosyl hydrolase domain"/>
    <property type="match status" value="1"/>
</dbReference>
<dbReference type="InterPro" id="IPR004193">
    <property type="entry name" value="Glyco_hydro_13_N"/>
</dbReference>
<dbReference type="InterPro" id="IPR006047">
    <property type="entry name" value="GH13_cat_dom"/>
</dbReference>
<evidence type="ECO:0000256" key="8">
    <source>
        <dbReference type="ARBA" id="ARBA00051664"/>
    </source>
</evidence>